<dbReference type="InterPro" id="IPR010982">
    <property type="entry name" value="Lambda_DNA-bd_dom_sf"/>
</dbReference>
<dbReference type="PROSITE" id="PS50943">
    <property type="entry name" value="HTH_CROC1"/>
    <property type="match status" value="1"/>
</dbReference>
<dbReference type="Gene3D" id="1.10.260.40">
    <property type="entry name" value="lambda repressor-like DNA-binding domains"/>
    <property type="match status" value="1"/>
</dbReference>
<gene>
    <name evidence="2" type="ORF">EDD77_1087</name>
</gene>
<sequence length="195" mass="23083">MNIGEKIRRIRSFRGMTQKELGIALGLKGDPQTRIAQYETGYRVPKRDLILRMAEVLDVCVYALDSENEGSSTVMIEMLFWADVESPSILTLATAKRNDKKYNSVMGYEIEYTDNDDWMPREPTMLWFNHIIVNDALREWAIRQQELRDKIITRDEYFEWKLQWPYSCDDCGRVEPVKKWRGTTGRLWRNSDSMR</sequence>
<dbReference type="SMART" id="SM00530">
    <property type="entry name" value="HTH_XRE"/>
    <property type="match status" value="1"/>
</dbReference>
<protein>
    <submittedName>
        <fullName evidence="2">Helix-turn-helix protein</fullName>
    </submittedName>
</protein>
<dbReference type="GO" id="GO:0003677">
    <property type="term" value="F:DNA binding"/>
    <property type="evidence" value="ECO:0007669"/>
    <property type="project" value="InterPro"/>
</dbReference>
<evidence type="ECO:0000313" key="3">
    <source>
        <dbReference type="Proteomes" id="UP000295184"/>
    </source>
</evidence>
<dbReference type="Pfam" id="PF13560">
    <property type="entry name" value="HTH_31"/>
    <property type="match status" value="1"/>
</dbReference>
<evidence type="ECO:0000259" key="1">
    <source>
        <dbReference type="PROSITE" id="PS50943"/>
    </source>
</evidence>
<proteinExistence type="predicted"/>
<evidence type="ECO:0000313" key="2">
    <source>
        <dbReference type="EMBL" id="TCL58140.1"/>
    </source>
</evidence>
<dbReference type="Proteomes" id="UP000295184">
    <property type="component" value="Unassembled WGS sequence"/>
</dbReference>
<name>A0A4R1QYV3_9FIRM</name>
<dbReference type="CDD" id="cd00093">
    <property type="entry name" value="HTH_XRE"/>
    <property type="match status" value="1"/>
</dbReference>
<reference evidence="2 3" key="1">
    <citation type="submission" date="2019-03" db="EMBL/GenBank/DDBJ databases">
        <title>Genomic Encyclopedia of Type Strains, Phase IV (KMG-IV): sequencing the most valuable type-strain genomes for metagenomic binning, comparative biology and taxonomic classification.</title>
        <authorList>
            <person name="Goeker M."/>
        </authorList>
    </citation>
    <scope>NUCLEOTIDE SEQUENCE [LARGE SCALE GENOMIC DNA]</scope>
    <source>
        <strain evidence="2 3">DSM 100451</strain>
    </source>
</reference>
<organism evidence="2 3">
    <name type="scientific">Allofournierella massiliensis</name>
    <dbReference type="NCBI Taxonomy" id="1650663"/>
    <lineage>
        <taxon>Bacteria</taxon>
        <taxon>Bacillati</taxon>
        <taxon>Bacillota</taxon>
        <taxon>Clostridia</taxon>
        <taxon>Eubacteriales</taxon>
        <taxon>Oscillospiraceae</taxon>
        <taxon>Allofournierella</taxon>
    </lineage>
</organism>
<dbReference type="SUPFAM" id="SSF47413">
    <property type="entry name" value="lambda repressor-like DNA-binding domains"/>
    <property type="match status" value="1"/>
</dbReference>
<dbReference type="RefSeq" id="WP_058963911.1">
    <property type="nucleotide sequence ID" value="NZ_CABKVM010000016.1"/>
</dbReference>
<dbReference type="AlphaFoldDB" id="A0A4R1QYV3"/>
<dbReference type="OrthoDB" id="9785138at2"/>
<feature type="domain" description="HTH cro/C1-type" evidence="1">
    <location>
        <begin position="7"/>
        <end position="64"/>
    </location>
</feature>
<dbReference type="STRING" id="1650663.GCA_001486665_01469"/>
<accession>A0A4R1QYV3</accession>
<dbReference type="InterPro" id="IPR001387">
    <property type="entry name" value="Cro/C1-type_HTH"/>
</dbReference>
<comment type="caution">
    <text evidence="2">The sequence shown here is derived from an EMBL/GenBank/DDBJ whole genome shotgun (WGS) entry which is preliminary data.</text>
</comment>
<dbReference type="EMBL" id="SLUM01000008">
    <property type="protein sequence ID" value="TCL58140.1"/>
    <property type="molecule type" value="Genomic_DNA"/>
</dbReference>